<proteinExistence type="predicted"/>
<gene>
    <name evidence="2" type="ORF">HDF23_003819</name>
</gene>
<dbReference type="Proteomes" id="UP000541583">
    <property type="component" value="Unassembled WGS sequence"/>
</dbReference>
<evidence type="ECO:0000313" key="2">
    <source>
        <dbReference type="EMBL" id="MBB6111052.1"/>
    </source>
</evidence>
<accession>A0ABR6PMQ4</accession>
<feature type="region of interest" description="Disordered" evidence="1">
    <location>
        <begin position="1"/>
        <end position="32"/>
    </location>
</feature>
<evidence type="ECO:0000313" key="3">
    <source>
        <dbReference type="Proteomes" id="UP000541583"/>
    </source>
</evidence>
<comment type="caution">
    <text evidence="2">The sequence shown here is derived from an EMBL/GenBank/DDBJ whole genome shotgun (WGS) entry which is preliminary data.</text>
</comment>
<reference evidence="2 3" key="1">
    <citation type="submission" date="2020-08" db="EMBL/GenBank/DDBJ databases">
        <title>Genomic Encyclopedia of Type Strains, Phase IV (KMG-V): Genome sequencing to study the core and pangenomes of soil and plant-associated prokaryotes.</title>
        <authorList>
            <person name="Whitman W."/>
        </authorList>
    </citation>
    <scope>NUCLEOTIDE SEQUENCE [LARGE SCALE GENOMIC DNA]</scope>
    <source>
        <strain evidence="2 3">ANJLi2</strain>
    </source>
</reference>
<protein>
    <submittedName>
        <fullName evidence="2">Uncharacterized protein</fullName>
    </submittedName>
</protein>
<sequence length="60" mass="6678">MSDKDLSQRTKSYRLFTGPSRSPSEDSEGTEVTDANLIVGRLQTAGPFIFIVTQHSRFDS</sequence>
<keyword evidence="3" id="KW-1185">Reference proteome</keyword>
<dbReference type="EMBL" id="JACHCB010000010">
    <property type="protein sequence ID" value="MBB6111052.1"/>
    <property type="molecule type" value="Genomic_DNA"/>
</dbReference>
<name>A0ABR6PMQ4_9SPHI</name>
<organism evidence="2 3">
    <name type="scientific">Mucilaginibacter lappiensis</name>
    <dbReference type="NCBI Taxonomy" id="354630"/>
    <lineage>
        <taxon>Bacteria</taxon>
        <taxon>Pseudomonadati</taxon>
        <taxon>Bacteroidota</taxon>
        <taxon>Sphingobacteriia</taxon>
        <taxon>Sphingobacteriales</taxon>
        <taxon>Sphingobacteriaceae</taxon>
        <taxon>Mucilaginibacter</taxon>
    </lineage>
</organism>
<evidence type="ECO:0000256" key="1">
    <source>
        <dbReference type="SAM" id="MobiDB-lite"/>
    </source>
</evidence>